<dbReference type="EMBL" id="FNHW01000002">
    <property type="protein sequence ID" value="SDN26887.1"/>
    <property type="molecule type" value="Genomic_DNA"/>
</dbReference>
<dbReference type="Proteomes" id="UP000199544">
    <property type="component" value="Unassembled WGS sequence"/>
</dbReference>
<proteinExistence type="predicted"/>
<evidence type="ECO:0000259" key="1">
    <source>
        <dbReference type="PROSITE" id="PS51186"/>
    </source>
</evidence>
<evidence type="ECO:0000313" key="3">
    <source>
        <dbReference type="Proteomes" id="UP000199544"/>
    </source>
</evidence>
<evidence type="ECO:0000313" key="2">
    <source>
        <dbReference type="EMBL" id="SDN26887.1"/>
    </source>
</evidence>
<name>A0A1H0A0I7_9BACL</name>
<dbReference type="CDD" id="cd04301">
    <property type="entry name" value="NAT_SF"/>
    <property type="match status" value="1"/>
</dbReference>
<keyword evidence="2" id="KW-0808">Transferase</keyword>
<reference evidence="3" key="1">
    <citation type="submission" date="2016-10" db="EMBL/GenBank/DDBJ databases">
        <authorList>
            <person name="Varghese N."/>
            <person name="Submissions S."/>
        </authorList>
    </citation>
    <scope>NUCLEOTIDE SEQUENCE [LARGE SCALE GENOMIC DNA]</scope>
    <source>
        <strain evidence="3">CGMCC 1.6854</strain>
    </source>
</reference>
<dbReference type="SUPFAM" id="SSF55729">
    <property type="entry name" value="Acyl-CoA N-acyltransferases (Nat)"/>
    <property type="match status" value="1"/>
</dbReference>
<organism evidence="2 3">
    <name type="scientific">Fictibacillus solisalsi</name>
    <dbReference type="NCBI Taxonomy" id="459525"/>
    <lineage>
        <taxon>Bacteria</taxon>
        <taxon>Bacillati</taxon>
        <taxon>Bacillota</taxon>
        <taxon>Bacilli</taxon>
        <taxon>Bacillales</taxon>
        <taxon>Fictibacillaceae</taxon>
        <taxon>Fictibacillus</taxon>
    </lineage>
</organism>
<dbReference type="PROSITE" id="PS51186">
    <property type="entry name" value="GNAT"/>
    <property type="match status" value="1"/>
</dbReference>
<dbReference type="STRING" id="459525.SAMN04488137_3850"/>
<dbReference type="GO" id="GO:0016747">
    <property type="term" value="F:acyltransferase activity, transferring groups other than amino-acyl groups"/>
    <property type="evidence" value="ECO:0007669"/>
    <property type="project" value="InterPro"/>
</dbReference>
<feature type="domain" description="N-acetyltransferase" evidence="1">
    <location>
        <begin position="9"/>
        <end position="183"/>
    </location>
</feature>
<dbReference type="InterPro" id="IPR000182">
    <property type="entry name" value="GNAT_dom"/>
</dbReference>
<accession>A0A1H0A0I7</accession>
<gene>
    <name evidence="2" type="ORF">SAMN04488137_3850</name>
</gene>
<protein>
    <submittedName>
        <fullName evidence="2">Acetyltransferase (GNAT) domain-containing protein</fullName>
    </submittedName>
</protein>
<sequence>MRKCSVNEMTIRRPAKTDQEELNELFIAVIKHTFKKEGLSHMTEEMEEEIEQKKQFLETDLVSNGIAHYFLIAVDADKNKIIGTIACGPANELILSGTNGVLKDCLEIGTVFVHPAYQKQGVGSALLSHLIRDMREKGIIRYCLDSGYKQAQNVWRNKLGEPSYFMEDYWGEGNHHMIWTKTI</sequence>
<dbReference type="Gene3D" id="3.40.630.30">
    <property type="match status" value="1"/>
</dbReference>
<dbReference type="InterPro" id="IPR016181">
    <property type="entry name" value="Acyl_CoA_acyltransferase"/>
</dbReference>
<dbReference type="Pfam" id="PF00583">
    <property type="entry name" value="Acetyltransf_1"/>
    <property type="match status" value="1"/>
</dbReference>
<dbReference type="AlphaFoldDB" id="A0A1H0A0I7"/>
<keyword evidence="3" id="KW-1185">Reference proteome</keyword>
<dbReference type="RefSeq" id="WP_425284712.1">
    <property type="nucleotide sequence ID" value="NZ_FNHW01000002.1"/>
</dbReference>